<sequence>MGTRTRWLPKSTTTTPRGSRPTTVPMPKRSWLTRSSTAYSSRTTAGGAAKGLVARAGRAVRSRVMPQCRTPAGPARTAARPGVHHRGVGDGVQDLRRRRGAGPLGLPRYALLALGLLVAFGLVFLAVEALGLDVLTDPRPWLREHRGQAAVVGVGLLVADVLVPVPSSVVMTAHGAVFGPALGTLLSLAGGLGAAVVAFWLGRRGGPLLDRLVPASERRRADALLERWGTLAIVVTRPVPLLAETVLVLAGASPLGWRRALLAALLGTVPAALLYALAGAAVGFLPGPAAVFALVLLLAALLWWVGWLTDRRR</sequence>
<feature type="compositionally biased region" description="Low complexity" evidence="7">
    <location>
        <begin position="33"/>
        <end position="52"/>
    </location>
</feature>
<evidence type="ECO:0000256" key="4">
    <source>
        <dbReference type="ARBA" id="ARBA00022692"/>
    </source>
</evidence>
<dbReference type="InterPro" id="IPR051311">
    <property type="entry name" value="DedA_domain"/>
</dbReference>
<feature type="domain" description="VTT" evidence="9">
    <location>
        <begin position="165"/>
        <end position="280"/>
    </location>
</feature>
<accession>A0A3A3Z033</accession>
<dbReference type="PANTHER" id="PTHR42709:SF6">
    <property type="entry name" value="UNDECAPRENYL PHOSPHATE TRANSPORTER A"/>
    <property type="match status" value="1"/>
</dbReference>
<reference evidence="10 11" key="1">
    <citation type="submission" date="2018-09" db="EMBL/GenBank/DDBJ databases">
        <title>YIM 75000 draft genome.</title>
        <authorList>
            <person name="Tang S."/>
            <person name="Feng Y."/>
        </authorList>
    </citation>
    <scope>NUCLEOTIDE SEQUENCE [LARGE SCALE GENOMIC DNA]</scope>
    <source>
        <strain evidence="10 11">YIM 75000</strain>
    </source>
</reference>
<feature type="region of interest" description="Disordered" evidence="7">
    <location>
        <begin position="68"/>
        <end position="90"/>
    </location>
</feature>
<keyword evidence="6 8" id="KW-0472">Membrane</keyword>
<evidence type="ECO:0000256" key="1">
    <source>
        <dbReference type="ARBA" id="ARBA00004651"/>
    </source>
</evidence>
<feature type="compositionally biased region" description="Low complexity" evidence="7">
    <location>
        <begin position="68"/>
        <end position="81"/>
    </location>
</feature>
<evidence type="ECO:0000256" key="8">
    <source>
        <dbReference type="SAM" id="Phobius"/>
    </source>
</evidence>
<evidence type="ECO:0000256" key="3">
    <source>
        <dbReference type="ARBA" id="ARBA00022475"/>
    </source>
</evidence>
<comment type="caution">
    <text evidence="10">The sequence shown here is derived from an EMBL/GenBank/DDBJ whole genome shotgun (WGS) entry which is preliminary data.</text>
</comment>
<feature type="transmembrane region" description="Helical" evidence="8">
    <location>
        <begin position="261"/>
        <end position="284"/>
    </location>
</feature>
<protein>
    <submittedName>
        <fullName evidence="10">DedA family protein</fullName>
    </submittedName>
</protein>
<keyword evidence="11" id="KW-1185">Reference proteome</keyword>
<feature type="transmembrane region" description="Helical" evidence="8">
    <location>
        <begin position="290"/>
        <end position="309"/>
    </location>
</feature>
<feature type="region of interest" description="Disordered" evidence="7">
    <location>
        <begin position="1"/>
        <end position="52"/>
    </location>
</feature>
<dbReference type="Proteomes" id="UP000265614">
    <property type="component" value="Unassembled WGS sequence"/>
</dbReference>
<keyword evidence="4 8" id="KW-0812">Transmembrane</keyword>
<dbReference type="Pfam" id="PF09335">
    <property type="entry name" value="VTT_dom"/>
    <property type="match status" value="1"/>
</dbReference>
<feature type="transmembrane region" description="Helical" evidence="8">
    <location>
        <begin position="228"/>
        <end position="249"/>
    </location>
</feature>
<dbReference type="EMBL" id="QZEZ01000003">
    <property type="protein sequence ID" value="RJK96441.1"/>
    <property type="molecule type" value="Genomic_DNA"/>
</dbReference>
<evidence type="ECO:0000313" key="10">
    <source>
        <dbReference type="EMBL" id="RJK96441.1"/>
    </source>
</evidence>
<evidence type="ECO:0000256" key="7">
    <source>
        <dbReference type="SAM" id="MobiDB-lite"/>
    </source>
</evidence>
<evidence type="ECO:0000313" key="11">
    <source>
        <dbReference type="Proteomes" id="UP000265614"/>
    </source>
</evidence>
<dbReference type="AlphaFoldDB" id="A0A3A3Z033"/>
<feature type="compositionally biased region" description="Low complexity" evidence="7">
    <location>
        <begin position="11"/>
        <end position="23"/>
    </location>
</feature>
<gene>
    <name evidence="10" type="ORF">D5H78_09465</name>
</gene>
<comment type="subcellular location">
    <subcellularLocation>
        <location evidence="1">Cell membrane</location>
        <topology evidence="1">Multi-pass membrane protein</topology>
    </subcellularLocation>
</comment>
<organism evidence="10 11">
    <name type="scientific">Vallicoccus soli</name>
    <dbReference type="NCBI Taxonomy" id="2339232"/>
    <lineage>
        <taxon>Bacteria</taxon>
        <taxon>Bacillati</taxon>
        <taxon>Actinomycetota</taxon>
        <taxon>Actinomycetes</taxon>
        <taxon>Motilibacterales</taxon>
        <taxon>Vallicoccaceae</taxon>
        <taxon>Vallicoccus</taxon>
    </lineage>
</organism>
<feature type="transmembrane region" description="Helical" evidence="8">
    <location>
        <begin position="106"/>
        <end position="127"/>
    </location>
</feature>
<dbReference type="InterPro" id="IPR032816">
    <property type="entry name" value="VTT_dom"/>
</dbReference>
<feature type="transmembrane region" description="Helical" evidence="8">
    <location>
        <begin position="177"/>
        <end position="201"/>
    </location>
</feature>
<evidence type="ECO:0000259" key="9">
    <source>
        <dbReference type="Pfam" id="PF09335"/>
    </source>
</evidence>
<name>A0A3A3Z033_9ACTN</name>
<proteinExistence type="inferred from homology"/>
<keyword evidence="3" id="KW-1003">Cell membrane</keyword>
<evidence type="ECO:0000256" key="6">
    <source>
        <dbReference type="ARBA" id="ARBA00023136"/>
    </source>
</evidence>
<dbReference type="PANTHER" id="PTHR42709">
    <property type="entry name" value="ALKALINE PHOSPHATASE LIKE PROTEIN"/>
    <property type="match status" value="1"/>
</dbReference>
<dbReference type="GO" id="GO:0005886">
    <property type="term" value="C:plasma membrane"/>
    <property type="evidence" value="ECO:0007669"/>
    <property type="project" value="UniProtKB-SubCell"/>
</dbReference>
<evidence type="ECO:0000256" key="5">
    <source>
        <dbReference type="ARBA" id="ARBA00022989"/>
    </source>
</evidence>
<evidence type="ECO:0000256" key="2">
    <source>
        <dbReference type="ARBA" id="ARBA00010792"/>
    </source>
</evidence>
<feature type="transmembrane region" description="Helical" evidence="8">
    <location>
        <begin position="147"/>
        <end position="165"/>
    </location>
</feature>
<keyword evidence="5 8" id="KW-1133">Transmembrane helix</keyword>
<comment type="similarity">
    <text evidence="2">Belongs to the DedA family.</text>
</comment>